<evidence type="ECO:0000313" key="1">
    <source>
        <dbReference type="EMBL" id="ANJ10220.1"/>
    </source>
</evidence>
<reference evidence="1 2" key="1">
    <citation type="submission" date="2016-05" db="EMBL/GenBank/DDBJ databases">
        <title>Non-Contiguous Finished Genome Sequence of Streptomyces parvulus 2297 Integrated Site-Specifically with Actinophage R4.</title>
        <authorList>
            <person name="Nishizawa T."/>
            <person name="Miura T."/>
            <person name="Harada C."/>
            <person name="Guo Y."/>
            <person name="Narisawa K."/>
            <person name="Ohta H."/>
            <person name="Takahashi H."/>
            <person name="Shirai M."/>
        </authorList>
    </citation>
    <scope>NUCLEOTIDE SEQUENCE [LARGE SCALE GENOMIC DNA]</scope>
    <source>
        <strain evidence="1 2">2297</strain>
    </source>
</reference>
<sequence>MEDDMALSALSHPAGRGTETAADRQPGPNQWIKDHLDSVIDAEFLGDTSAEPAAARPGARP</sequence>
<dbReference type="EMBL" id="CP015866">
    <property type="protein sequence ID" value="ANJ10220.1"/>
    <property type="molecule type" value="Genomic_DNA"/>
</dbReference>
<organism evidence="1 2">
    <name type="scientific">Streptomyces parvulus</name>
    <dbReference type="NCBI Taxonomy" id="146923"/>
    <lineage>
        <taxon>Bacteria</taxon>
        <taxon>Bacillati</taxon>
        <taxon>Actinomycetota</taxon>
        <taxon>Actinomycetes</taxon>
        <taxon>Kitasatosporales</taxon>
        <taxon>Streptomycetaceae</taxon>
        <taxon>Streptomyces</taxon>
    </lineage>
</organism>
<dbReference type="KEGG" id="spav:Spa2297_26565"/>
<evidence type="ECO:0000313" key="2">
    <source>
        <dbReference type="Proteomes" id="UP000078468"/>
    </source>
</evidence>
<dbReference type="AlphaFoldDB" id="A0A191V5L6"/>
<dbReference type="Proteomes" id="UP000078468">
    <property type="component" value="Chromosome"/>
</dbReference>
<name>A0A191V5L6_9ACTN</name>
<protein>
    <submittedName>
        <fullName evidence="1">Uncharacterized protein</fullName>
    </submittedName>
</protein>
<gene>
    <name evidence="1" type="ORF">Spa2297_26565</name>
</gene>
<proteinExistence type="predicted"/>
<accession>A0A191V5L6</accession>